<keyword evidence="1" id="KW-0472">Membrane</keyword>
<keyword evidence="3" id="KW-1185">Reference proteome</keyword>
<sequence>MNKGFDLEIKGVVYGVLGGVYLLLFFRNILYKQLKLNFFIFYFLFLIYLLFLGVINENFSSYLFFDLLTFSSIIFIFLIGKEDKQSYFYKTLPRLGVWINIISLSLALLYVLNYGLTTSSIKTGRGLNDLKGSLFSPKYLMYGSFFIYPLVVYVKNKTDKLIYLIGMVFFIAFSLFMGSRGTTVIGIVVMGITYYVESKIEGKKILKLGRLVLIFFGLILFAVFSESNKIFSSIEYLLLRFESGKVGVHRNEEAFSVINSLTTSELFTGRGLGASNKYWIFSDLINGVNNVHYGSVFLLLKGGFFFLFMIYIKIISSLIKLWKHDVLKPYSIILITFIITDFSHNNFNNFANLIFMFVALTATNLIKYESTSR</sequence>
<evidence type="ECO:0000313" key="3">
    <source>
        <dbReference type="Proteomes" id="UP000563906"/>
    </source>
</evidence>
<evidence type="ECO:0000313" key="2">
    <source>
        <dbReference type="EMBL" id="MBA6156289.1"/>
    </source>
</evidence>
<accession>A0A839APZ9</accession>
<keyword evidence="1" id="KW-0812">Transmembrane</keyword>
<feature type="transmembrane region" description="Helical" evidence="1">
    <location>
        <begin position="183"/>
        <end position="198"/>
    </location>
</feature>
<dbReference type="AlphaFoldDB" id="A0A839APZ9"/>
<protein>
    <submittedName>
        <fullName evidence="2">Uncharacterized protein</fullName>
    </submittedName>
</protein>
<name>A0A839APZ9_9FLAO</name>
<dbReference type="EMBL" id="JACGLS010000003">
    <property type="protein sequence ID" value="MBA6156289.1"/>
    <property type="molecule type" value="Genomic_DNA"/>
</dbReference>
<feature type="transmembrane region" description="Helical" evidence="1">
    <location>
        <begin position="12"/>
        <end position="29"/>
    </location>
</feature>
<reference evidence="2 3" key="1">
    <citation type="submission" date="2020-07" db="EMBL/GenBank/DDBJ databases">
        <title>Bacterium isolated from marine sediment.</title>
        <authorList>
            <person name="Shang D."/>
            <person name="Du Z.-J."/>
        </authorList>
    </citation>
    <scope>NUCLEOTIDE SEQUENCE [LARGE SCALE GENOMIC DNA]</scope>
    <source>
        <strain evidence="2 3">S7007</strain>
    </source>
</reference>
<feature type="transmembrane region" description="Helical" evidence="1">
    <location>
        <begin position="61"/>
        <end position="80"/>
    </location>
</feature>
<feature type="transmembrane region" description="Helical" evidence="1">
    <location>
        <begin position="291"/>
        <end position="314"/>
    </location>
</feature>
<evidence type="ECO:0000256" key="1">
    <source>
        <dbReference type="SAM" id="Phobius"/>
    </source>
</evidence>
<gene>
    <name evidence="2" type="ORF">H3Z83_07155</name>
</gene>
<feature type="transmembrane region" description="Helical" evidence="1">
    <location>
        <begin position="205"/>
        <end position="224"/>
    </location>
</feature>
<feature type="transmembrane region" description="Helical" evidence="1">
    <location>
        <begin position="36"/>
        <end position="55"/>
    </location>
</feature>
<dbReference type="RefSeq" id="WP_182124798.1">
    <property type="nucleotide sequence ID" value="NZ_JACGLS010000003.1"/>
</dbReference>
<feature type="transmembrane region" description="Helical" evidence="1">
    <location>
        <begin position="92"/>
        <end position="116"/>
    </location>
</feature>
<feature type="transmembrane region" description="Helical" evidence="1">
    <location>
        <begin position="350"/>
        <end position="368"/>
    </location>
</feature>
<organism evidence="2 3">
    <name type="scientific">Tenacibaculum pelagium</name>
    <dbReference type="NCBI Taxonomy" id="2759527"/>
    <lineage>
        <taxon>Bacteria</taxon>
        <taxon>Pseudomonadati</taxon>
        <taxon>Bacteroidota</taxon>
        <taxon>Flavobacteriia</taxon>
        <taxon>Flavobacteriales</taxon>
        <taxon>Flavobacteriaceae</taxon>
        <taxon>Tenacibaculum</taxon>
    </lineage>
</organism>
<comment type="caution">
    <text evidence="2">The sequence shown here is derived from an EMBL/GenBank/DDBJ whole genome shotgun (WGS) entry which is preliminary data.</text>
</comment>
<keyword evidence="1" id="KW-1133">Transmembrane helix</keyword>
<feature type="transmembrane region" description="Helical" evidence="1">
    <location>
        <begin position="136"/>
        <end position="154"/>
    </location>
</feature>
<feature type="transmembrane region" description="Helical" evidence="1">
    <location>
        <begin position="326"/>
        <end position="344"/>
    </location>
</feature>
<dbReference type="Proteomes" id="UP000563906">
    <property type="component" value="Unassembled WGS sequence"/>
</dbReference>
<proteinExistence type="predicted"/>